<sequence length="1106" mass="125701">MLDFNIRSIRLGFFIQNKYRMQKQQSPQQTSSQQQWQQMPVTNFPNSTGAAHHSLLSKHGASLESTTYKGASEYTLYHPPNMMPPQSQFIDHRMILSKENKMLRFKITDFTAQQPIQNVLIKLWRLIAQIQYDVKKELTMRKSIEDFAQSKNGPQQQEPNLLGMNISQQKSPSTKAGFKQTANQSQQSKEPAGGIQEIEYSILPVDLTLYEQVMFIFKRALGVLYETDYYVAKKVPPQPQGANYSQSTIDYVVPDQSGGYLKPHVFFDRFCFDIISLLGDYLNLLSFTDVEYVMRKVYQHSTHFAVSDNEASVKLLRYDCVETPFTWEIMSAFEPEQIDKLLEKPQTPLAQEPDPTPPIKEKGKNDTLYNEREEGDEGEEEGLDEDEDDDDDDEKDIKIPMNNGRLLDLTRMLDQKKKAQEAKKKKVDALVEKQKQLVPYNPLVTKEAIDSRMKEIINYKNKISQEKYFQSTVSPTKIQPKQLLSPISNKTTHLEVSANKGNSLLMNKIGFSGAGAVGVAHNNQDIHQYLGSNDSGTSPLRDAYDFNEFAAVGMQPMISPAKEKLKKIEMKTLELKKMEGMEDITNFFSGINTNALDDDEDAEKDKDQIDRKQLEIMKKLNFRHRDPGAVYRHRKSQERLEYDIMTNFTASKDNLYSLSNHYYSSTAVPQQEYSLKSNPHMRVQQFTYESSNLSKERLTKKSTKEGTKFPTVFVSNENDTNSSEKATSRLYQQEKTPFKKPAYNMHHQRGSRLSVITGTPGIVGEEDLQPPSSNLPPILSNKELFNSPKKGKIPLHTILTTGNSDQMSSSIKDNATTRYIFQSNYNIQAPKHTINAEEAGSEQVIAGFRSSVKNNQDFRRSLIQSNGQIDIHTTKHSPPPLLKIPLAAQKLMRNRNQLMTNFKSPRHLLLSQAATFQSKPINAHTMNNFNESFMLKSHNLSNFTETTPSNALQQSLHNLKGMMLDDTINVQKIQPKPKLTGFAAIQSLKAQTSRKPERITQQKNQGLLNHLSPKEQLDELRQMDSKITIDGNHLYNNIRRGGRQAGASISNTGGAISGVLGGMKSKAYIHAIPMQDYQLEKWRQAYHSKETAIKHFQTGASSVSPQ</sequence>
<evidence type="ECO:0000256" key="1">
    <source>
        <dbReference type="SAM" id="MobiDB-lite"/>
    </source>
</evidence>
<dbReference type="AlphaFoldDB" id="A0A8J8NZC7"/>
<name>A0A8J8NZC7_HALGN</name>
<feature type="compositionally biased region" description="Acidic residues" evidence="1">
    <location>
        <begin position="373"/>
        <end position="394"/>
    </location>
</feature>
<feature type="region of interest" description="Disordered" evidence="1">
    <location>
        <begin position="167"/>
        <end position="192"/>
    </location>
</feature>
<dbReference type="Proteomes" id="UP000785679">
    <property type="component" value="Unassembled WGS sequence"/>
</dbReference>
<organism evidence="2 3">
    <name type="scientific">Halteria grandinella</name>
    <dbReference type="NCBI Taxonomy" id="5974"/>
    <lineage>
        <taxon>Eukaryota</taxon>
        <taxon>Sar</taxon>
        <taxon>Alveolata</taxon>
        <taxon>Ciliophora</taxon>
        <taxon>Intramacronucleata</taxon>
        <taxon>Spirotrichea</taxon>
        <taxon>Stichotrichia</taxon>
        <taxon>Sporadotrichida</taxon>
        <taxon>Halteriidae</taxon>
        <taxon>Halteria</taxon>
    </lineage>
</organism>
<evidence type="ECO:0000313" key="3">
    <source>
        <dbReference type="Proteomes" id="UP000785679"/>
    </source>
</evidence>
<comment type="caution">
    <text evidence="2">The sequence shown here is derived from an EMBL/GenBank/DDBJ whole genome shotgun (WGS) entry which is preliminary data.</text>
</comment>
<feature type="compositionally biased region" description="Polar residues" evidence="1">
    <location>
        <begin position="39"/>
        <end position="49"/>
    </location>
</feature>
<proteinExistence type="predicted"/>
<evidence type="ECO:0000313" key="2">
    <source>
        <dbReference type="EMBL" id="TNV84982.1"/>
    </source>
</evidence>
<keyword evidence="3" id="KW-1185">Reference proteome</keyword>
<gene>
    <name evidence="2" type="ORF">FGO68_gene6490</name>
</gene>
<reference evidence="2" key="1">
    <citation type="submission" date="2019-06" db="EMBL/GenBank/DDBJ databases">
        <authorList>
            <person name="Zheng W."/>
        </authorList>
    </citation>
    <scope>NUCLEOTIDE SEQUENCE</scope>
    <source>
        <strain evidence="2">QDHG01</strain>
    </source>
</reference>
<protein>
    <submittedName>
        <fullName evidence="2">Uncharacterized protein</fullName>
    </submittedName>
</protein>
<feature type="region of interest" description="Disordered" evidence="1">
    <location>
        <begin position="347"/>
        <end position="403"/>
    </location>
</feature>
<dbReference type="EMBL" id="RRYP01002251">
    <property type="protein sequence ID" value="TNV84982.1"/>
    <property type="molecule type" value="Genomic_DNA"/>
</dbReference>
<feature type="compositionally biased region" description="Polar residues" evidence="1">
    <location>
        <begin position="167"/>
        <end position="189"/>
    </location>
</feature>
<dbReference type="OrthoDB" id="326773at2759"/>
<feature type="compositionally biased region" description="Low complexity" evidence="1">
    <location>
        <begin position="22"/>
        <end position="38"/>
    </location>
</feature>
<accession>A0A8J8NZC7</accession>
<feature type="compositionally biased region" description="Basic and acidic residues" evidence="1">
    <location>
        <begin position="359"/>
        <end position="372"/>
    </location>
</feature>
<feature type="region of interest" description="Disordered" evidence="1">
    <location>
        <begin position="22"/>
        <end position="51"/>
    </location>
</feature>